<evidence type="ECO:0000256" key="2">
    <source>
        <dbReference type="ARBA" id="ARBA00023315"/>
    </source>
</evidence>
<feature type="domain" description="N-acetyltransferase" evidence="3">
    <location>
        <begin position="1"/>
        <end position="170"/>
    </location>
</feature>
<keyword evidence="1 4" id="KW-0808">Transferase</keyword>
<evidence type="ECO:0000313" key="4">
    <source>
        <dbReference type="EMBL" id="VYS81249.1"/>
    </source>
</evidence>
<dbReference type="RefSeq" id="WP_156722744.1">
    <property type="nucleotide sequence ID" value="NZ_CACRSX010000009.1"/>
</dbReference>
<dbReference type="EMBL" id="CACRSX010000009">
    <property type="protein sequence ID" value="VYS81249.1"/>
    <property type="molecule type" value="Genomic_DNA"/>
</dbReference>
<evidence type="ECO:0000259" key="3">
    <source>
        <dbReference type="PROSITE" id="PS51186"/>
    </source>
</evidence>
<organism evidence="4">
    <name type="scientific">Anaerostipes hadrus</name>
    <dbReference type="NCBI Taxonomy" id="649756"/>
    <lineage>
        <taxon>Bacteria</taxon>
        <taxon>Bacillati</taxon>
        <taxon>Bacillota</taxon>
        <taxon>Clostridia</taxon>
        <taxon>Lachnospirales</taxon>
        <taxon>Lachnospiraceae</taxon>
        <taxon>Anaerostipes</taxon>
    </lineage>
</organism>
<evidence type="ECO:0000256" key="1">
    <source>
        <dbReference type="ARBA" id="ARBA00022679"/>
    </source>
</evidence>
<reference evidence="4" key="1">
    <citation type="submission" date="2019-11" db="EMBL/GenBank/DDBJ databases">
        <authorList>
            <person name="Feng L."/>
        </authorList>
    </citation>
    <scope>NUCLEOTIDE SEQUENCE</scope>
    <source>
        <strain evidence="4">AhadrusLFYP4</strain>
    </source>
</reference>
<dbReference type="SUPFAM" id="SSF55729">
    <property type="entry name" value="Acyl-CoA N-acyltransferases (Nat)"/>
    <property type="match status" value="1"/>
</dbReference>
<dbReference type="PROSITE" id="PS51186">
    <property type="entry name" value="GNAT"/>
    <property type="match status" value="1"/>
</dbReference>
<gene>
    <name evidence="4" type="primary">pat</name>
    <name evidence="4" type="ORF">AHLFYP4_00494</name>
</gene>
<proteinExistence type="predicted"/>
<keyword evidence="2 4" id="KW-0012">Acyltransferase</keyword>
<dbReference type="PANTHER" id="PTHR43072">
    <property type="entry name" value="N-ACETYLTRANSFERASE"/>
    <property type="match status" value="1"/>
</dbReference>
<dbReference type="Pfam" id="PF13420">
    <property type="entry name" value="Acetyltransf_4"/>
    <property type="match status" value="1"/>
</dbReference>
<dbReference type="InterPro" id="IPR016181">
    <property type="entry name" value="Acyl_CoA_acyltransferase"/>
</dbReference>
<dbReference type="PANTHER" id="PTHR43072:SF23">
    <property type="entry name" value="UPF0039 PROTEIN C11D3.02C"/>
    <property type="match status" value="1"/>
</dbReference>
<protein>
    <submittedName>
        <fullName evidence="4">Phosphinothricin N-acetyltransferase</fullName>
        <ecNumber evidence="4">2.3.1.183</ecNumber>
    </submittedName>
</protein>
<dbReference type="GO" id="GO:0102971">
    <property type="term" value="F:phosphinothricin N-acetyltransferase activity"/>
    <property type="evidence" value="ECO:0007669"/>
    <property type="project" value="UniProtKB-EC"/>
</dbReference>
<accession>A0A6N2RLS6</accession>
<name>A0A6N2RLS6_ANAHA</name>
<dbReference type="AlphaFoldDB" id="A0A6N2RLS6"/>
<dbReference type="EC" id="2.3.1.183" evidence="4"/>
<sequence>MEVRLATPQDAEELLEIYRYYVEHTAITFEYETPSITEFRQRIKQTLKCYPYLAAVDGHRKIVGYAYASSFKNRAAYDWSVETTIYVDKDVKRQGIGKKLYEALEEILRKQHVINLDACITDPEIEDEYVTKNSVQYHEHLGYHMVGKFYKSGYKFGRWYDMVWMEKYIGKHKKHPEAFIPFSIL</sequence>
<dbReference type="CDD" id="cd04301">
    <property type="entry name" value="NAT_SF"/>
    <property type="match status" value="1"/>
</dbReference>
<dbReference type="Gene3D" id="3.40.630.30">
    <property type="match status" value="1"/>
</dbReference>
<dbReference type="InterPro" id="IPR000182">
    <property type="entry name" value="GNAT_dom"/>
</dbReference>